<organism evidence="2 3">
    <name type="scientific">Arctia plantaginis</name>
    <name type="common">Wood tiger moth</name>
    <name type="synonym">Phalaena plantaginis</name>
    <dbReference type="NCBI Taxonomy" id="874455"/>
    <lineage>
        <taxon>Eukaryota</taxon>
        <taxon>Metazoa</taxon>
        <taxon>Ecdysozoa</taxon>
        <taxon>Arthropoda</taxon>
        <taxon>Hexapoda</taxon>
        <taxon>Insecta</taxon>
        <taxon>Pterygota</taxon>
        <taxon>Neoptera</taxon>
        <taxon>Endopterygota</taxon>
        <taxon>Lepidoptera</taxon>
        <taxon>Glossata</taxon>
        <taxon>Ditrysia</taxon>
        <taxon>Noctuoidea</taxon>
        <taxon>Erebidae</taxon>
        <taxon>Arctiinae</taxon>
        <taxon>Arctia</taxon>
    </lineage>
</organism>
<dbReference type="AlphaFoldDB" id="A0A8S1A3V4"/>
<protein>
    <recommendedName>
        <fullName evidence="4">Regulatory protein zeste</fullName>
    </recommendedName>
</protein>
<evidence type="ECO:0000256" key="1">
    <source>
        <dbReference type="SAM" id="MobiDB-lite"/>
    </source>
</evidence>
<proteinExistence type="predicted"/>
<feature type="region of interest" description="Disordered" evidence="1">
    <location>
        <begin position="126"/>
        <end position="161"/>
    </location>
</feature>
<name>A0A8S1A3V4_ARCPL</name>
<dbReference type="EMBL" id="CADEBD010000309">
    <property type="protein sequence ID" value="CAB3240982.1"/>
    <property type="molecule type" value="Genomic_DNA"/>
</dbReference>
<gene>
    <name evidence="2" type="ORF">APLA_LOCUS9342</name>
</gene>
<comment type="caution">
    <text evidence="2">The sequence shown here is derived from an EMBL/GenBank/DDBJ whole genome shotgun (WGS) entry which is preliminary data.</text>
</comment>
<evidence type="ECO:0000313" key="2">
    <source>
        <dbReference type="EMBL" id="CAB3240982.1"/>
    </source>
</evidence>
<evidence type="ECO:0008006" key="4">
    <source>
        <dbReference type="Google" id="ProtNLM"/>
    </source>
</evidence>
<accession>A0A8S1A3V4</accession>
<reference evidence="2 3" key="1">
    <citation type="submission" date="2020-04" db="EMBL/GenBank/DDBJ databases">
        <authorList>
            <person name="Wallbank WR R."/>
            <person name="Pardo Diaz C."/>
            <person name="Kozak K."/>
            <person name="Martin S."/>
            <person name="Jiggins C."/>
            <person name="Moest M."/>
            <person name="Warren A I."/>
            <person name="Byers J.R.P. K."/>
            <person name="Montejo-Kovacevich G."/>
            <person name="Yen C E."/>
        </authorList>
    </citation>
    <scope>NUCLEOTIDE SEQUENCE [LARGE SCALE GENOMIC DNA]</scope>
</reference>
<dbReference type="Proteomes" id="UP000494256">
    <property type="component" value="Unassembled WGS sequence"/>
</dbReference>
<dbReference type="OrthoDB" id="7789829at2759"/>
<evidence type="ECO:0000313" key="3">
    <source>
        <dbReference type="Proteomes" id="UP000494256"/>
    </source>
</evidence>
<sequence>MSDILIDDCENPENSGRVSRPTLAQVKAIISFMEKHPDLAHRRLRVGMGHAKFKKLWLELSNIANSIDGTIKSTKGWIKFWSDKKRSIHIKKKQIEEGKLLGSLTALEQKIYDLCDAHPPITSRKKKIVKEEPCNGNDNESFDDELSNDYKQEENSRLNTSEVDERQLNMIDKLVVVMNQQSAALSQMAQATLTSSKALETIAEASHVQAIAVDRLANTFETINASFHDVRNAILGIDYTIKRCYPATASEQRQNSNIFS</sequence>